<dbReference type="RefSeq" id="XP_005179784.2">
    <property type="nucleotide sequence ID" value="XM_005179727.4"/>
</dbReference>
<dbReference type="InterPro" id="IPR019734">
    <property type="entry name" value="TPR_rpt"/>
</dbReference>
<feature type="repeat" description="TPR" evidence="8">
    <location>
        <begin position="255"/>
        <end position="288"/>
    </location>
</feature>
<evidence type="ECO:0000256" key="2">
    <source>
        <dbReference type="ARBA" id="ARBA00013194"/>
    </source>
</evidence>
<dbReference type="InterPro" id="IPR001179">
    <property type="entry name" value="PPIase_FKBP_dom"/>
</dbReference>
<dbReference type="SUPFAM" id="SSF54534">
    <property type="entry name" value="FKBP-like"/>
    <property type="match status" value="2"/>
</dbReference>
<evidence type="ECO:0000313" key="10">
    <source>
        <dbReference type="Proteomes" id="UP001652621"/>
    </source>
</evidence>
<evidence type="ECO:0000256" key="3">
    <source>
        <dbReference type="ARBA" id="ARBA00022737"/>
    </source>
</evidence>
<dbReference type="Pfam" id="PF13181">
    <property type="entry name" value="TPR_8"/>
    <property type="match status" value="1"/>
</dbReference>
<dbReference type="STRING" id="7370.T1PI33"/>
<feature type="repeat" description="TPR" evidence="8">
    <location>
        <begin position="332"/>
        <end position="365"/>
    </location>
</feature>
<dbReference type="PROSITE" id="PS50005">
    <property type="entry name" value="TPR"/>
    <property type="match status" value="2"/>
</dbReference>
<evidence type="ECO:0000256" key="6">
    <source>
        <dbReference type="ARBA" id="ARBA00023235"/>
    </source>
</evidence>
<evidence type="ECO:0000256" key="4">
    <source>
        <dbReference type="ARBA" id="ARBA00022803"/>
    </source>
</evidence>
<dbReference type="InterPro" id="IPR050754">
    <property type="entry name" value="FKBP4/5/8-like"/>
</dbReference>
<proteinExistence type="predicted"/>
<reference evidence="11" key="1">
    <citation type="submission" date="2025-08" db="UniProtKB">
        <authorList>
            <consortium name="RefSeq"/>
        </authorList>
    </citation>
    <scope>IDENTIFICATION</scope>
    <source>
        <strain evidence="11">Aabys</strain>
        <tissue evidence="11">Whole body</tissue>
    </source>
</reference>
<sequence length="457" mass="51285">MTAGEVLEKVTITPDGGVHKDILKYGTGDETPENGCKVSLHYTGRLTDGTVFDSSVDRGEPFEFELGARSVIKAFDLGVITMKLGEKCNLICAPEYAYGESGSPPSIPPNATLIFELEMLGWMGADVSPNKDGSIERFTIVSSDKRRGPNDGSLCKAHITGKYDGKVFEERDVEFNLGEGSDIGLVEGVEVAIGKMVIGEESRFKIKPKYAFGAKGNEQFNIPPNATVEYIIKLNDCEKGIEDWKFTEEERVEHSKIYKEKGTKYFKKENFSLALKMYKKCVDILDNNSDEESNKLKAAAFSNQALCHQKLNEHFEAKQACNETLKLEPNNIKALYRRGQCNITVAEYDDALLDFQKVLELEPTNKAAQNQIQICKHKIKEAKDKEKRIYANMFTKLAAADKEQDEKPEDDVLAKCGEWKDEDANLASERKSGDEWTDEDTKREADYALERDNIVMI</sequence>
<dbReference type="PANTHER" id="PTHR46512">
    <property type="entry name" value="PEPTIDYLPROLYL ISOMERASE"/>
    <property type="match status" value="1"/>
</dbReference>
<keyword evidence="6 7" id="KW-0413">Isomerase</keyword>
<organism evidence="10 11">
    <name type="scientific">Musca domestica</name>
    <name type="common">House fly</name>
    <dbReference type="NCBI Taxonomy" id="7370"/>
    <lineage>
        <taxon>Eukaryota</taxon>
        <taxon>Metazoa</taxon>
        <taxon>Ecdysozoa</taxon>
        <taxon>Arthropoda</taxon>
        <taxon>Hexapoda</taxon>
        <taxon>Insecta</taxon>
        <taxon>Pterygota</taxon>
        <taxon>Neoptera</taxon>
        <taxon>Endopterygota</taxon>
        <taxon>Diptera</taxon>
        <taxon>Brachycera</taxon>
        <taxon>Muscomorpha</taxon>
        <taxon>Muscoidea</taxon>
        <taxon>Muscidae</taxon>
        <taxon>Musca</taxon>
    </lineage>
</organism>
<dbReference type="GeneID" id="101901006"/>
<dbReference type="SUPFAM" id="SSF48452">
    <property type="entry name" value="TPR-like"/>
    <property type="match status" value="1"/>
</dbReference>
<comment type="catalytic activity">
    <reaction evidence="1 7">
        <text>[protein]-peptidylproline (omega=180) = [protein]-peptidylproline (omega=0)</text>
        <dbReference type="Rhea" id="RHEA:16237"/>
        <dbReference type="Rhea" id="RHEA-COMP:10747"/>
        <dbReference type="Rhea" id="RHEA-COMP:10748"/>
        <dbReference type="ChEBI" id="CHEBI:83833"/>
        <dbReference type="ChEBI" id="CHEBI:83834"/>
        <dbReference type="EC" id="5.2.1.8"/>
    </reaction>
</comment>
<name>A0A9J7I0R3_MUSDO</name>
<dbReference type="SMART" id="SM00028">
    <property type="entry name" value="TPR"/>
    <property type="match status" value="3"/>
</dbReference>
<protein>
    <recommendedName>
        <fullName evidence="2 7">peptidylprolyl isomerase</fullName>
        <ecNumber evidence="2 7">5.2.1.8</ecNumber>
    </recommendedName>
</protein>
<dbReference type="Proteomes" id="UP001652621">
    <property type="component" value="Unplaced"/>
</dbReference>
<dbReference type="PANTHER" id="PTHR46512:SF9">
    <property type="entry name" value="PEPTIDYLPROLYL ISOMERASE"/>
    <property type="match status" value="1"/>
</dbReference>
<keyword evidence="10" id="KW-1185">Reference proteome</keyword>
<feature type="domain" description="PPIase FKBP-type" evidence="9">
    <location>
        <begin position="152"/>
        <end position="238"/>
    </location>
</feature>
<evidence type="ECO:0000259" key="9">
    <source>
        <dbReference type="PROSITE" id="PS50059"/>
    </source>
</evidence>
<dbReference type="Gene3D" id="3.10.50.40">
    <property type="match status" value="2"/>
</dbReference>
<keyword evidence="5 7" id="KW-0697">Rotamase</keyword>
<evidence type="ECO:0000256" key="7">
    <source>
        <dbReference type="PROSITE-ProRule" id="PRU00277"/>
    </source>
</evidence>
<dbReference type="eggNOG" id="KOG0543">
    <property type="taxonomic scope" value="Eukaryota"/>
</dbReference>
<dbReference type="Gene3D" id="1.25.40.10">
    <property type="entry name" value="Tetratricopeptide repeat domain"/>
    <property type="match status" value="1"/>
</dbReference>
<dbReference type="PROSITE" id="PS50059">
    <property type="entry name" value="FKBP_PPIASE"/>
    <property type="match status" value="2"/>
</dbReference>
<dbReference type="InterPro" id="IPR011990">
    <property type="entry name" value="TPR-like_helical_dom_sf"/>
</dbReference>
<feature type="domain" description="PPIase FKBP-type" evidence="9">
    <location>
        <begin position="35"/>
        <end position="123"/>
    </location>
</feature>
<accession>A0A9J7I0R3</accession>
<dbReference type="OrthoDB" id="433738at2759"/>
<dbReference type="VEuPathDB" id="VectorBase:MDOMA2_001450"/>
<dbReference type="InterPro" id="IPR046357">
    <property type="entry name" value="PPIase_dom_sf"/>
</dbReference>
<keyword evidence="3" id="KW-0677">Repeat</keyword>
<evidence type="ECO:0000256" key="5">
    <source>
        <dbReference type="ARBA" id="ARBA00023110"/>
    </source>
</evidence>
<evidence type="ECO:0000256" key="1">
    <source>
        <dbReference type="ARBA" id="ARBA00000971"/>
    </source>
</evidence>
<evidence type="ECO:0000256" key="8">
    <source>
        <dbReference type="PROSITE-ProRule" id="PRU00339"/>
    </source>
</evidence>
<keyword evidence="4 8" id="KW-0802">TPR repeat</keyword>
<dbReference type="EC" id="5.2.1.8" evidence="2 7"/>
<dbReference type="VEuPathDB" id="VectorBase:MDOA015282"/>
<dbReference type="Pfam" id="PF00254">
    <property type="entry name" value="FKBP_C"/>
    <property type="match status" value="2"/>
</dbReference>
<evidence type="ECO:0000313" key="11">
    <source>
        <dbReference type="RefSeq" id="XP_005179784.2"/>
    </source>
</evidence>
<gene>
    <name evidence="11" type="primary">LOC101901006</name>
</gene>